<comment type="caution">
    <text evidence="1">The sequence shown here is derived from an EMBL/GenBank/DDBJ whole genome shotgun (WGS) entry which is preliminary data.</text>
</comment>
<dbReference type="Proteomes" id="UP000827092">
    <property type="component" value="Unassembled WGS sequence"/>
</dbReference>
<proteinExistence type="predicted"/>
<organism evidence="1 2">
    <name type="scientific">Oedothorax gibbosus</name>
    <dbReference type="NCBI Taxonomy" id="931172"/>
    <lineage>
        <taxon>Eukaryota</taxon>
        <taxon>Metazoa</taxon>
        <taxon>Ecdysozoa</taxon>
        <taxon>Arthropoda</taxon>
        <taxon>Chelicerata</taxon>
        <taxon>Arachnida</taxon>
        <taxon>Araneae</taxon>
        <taxon>Araneomorphae</taxon>
        <taxon>Entelegynae</taxon>
        <taxon>Araneoidea</taxon>
        <taxon>Linyphiidae</taxon>
        <taxon>Erigoninae</taxon>
        <taxon>Oedothorax</taxon>
    </lineage>
</organism>
<dbReference type="PANTHER" id="PTHR37079">
    <property type="entry name" value="SERINE/THREONINE-PROTEIN KINASE ATM"/>
    <property type="match status" value="1"/>
</dbReference>
<evidence type="ECO:0000313" key="1">
    <source>
        <dbReference type="EMBL" id="KAG8170564.1"/>
    </source>
</evidence>
<gene>
    <name evidence="1" type="ORF">JTE90_027836</name>
</gene>
<name>A0AAV6TFI1_9ARAC</name>
<protein>
    <submittedName>
        <fullName evidence="1">Uncharacterized protein</fullName>
    </submittedName>
</protein>
<dbReference type="AlphaFoldDB" id="A0AAV6TFI1"/>
<accession>A0AAV6TFI1</accession>
<dbReference type="GO" id="GO:0004674">
    <property type="term" value="F:protein serine/threonine kinase activity"/>
    <property type="evidence" value="ECO:0007669"/>
    <property type="project" value="InterPro"/>
</dbReference>
<keyword evidence="2" id="KW-1185">Reference proteome</keyword>
<sequence length="79" mass="9030">MRDYLEKALDVLKNTKTNEKEDWTASVCDAYLAVARYADGQYQSIINYKKSTAYQTKQVVMSTSKEKAKQLKLKISVTS</sequence>
<dbReference type="InterPro" id="IPR038980">
    <property type="entry name" value="ATM_plant"/>
</dbReference>
<evidence type="ECO:0000313" key="2">
    <source>
        <dbReference type="Proteomes" id="UP000827092"/>
    </source>
</evidence>
<dbReference type="EMBL" id="JAFNEN010005207">
    <property type="protein sequence ID" value="KAG8170564.1"/>
    <property type="molecule type" value="Genomic_DNA"/>
</dbReference>
<reference evidence="1 2" key="1">
    <citation type="journal article" date="2022" name="Nat. Ecol. Evol.">
        <title>A masculinizing supergene underlies an exaggerated male reproductive morph in a spider.</title>
        <authorList>
            <person name="Hendrickx F."/>
            <person name="De Corte Z."/>
            <person name="Sonet G."/>
            <person name="Van Belleghem S.M."/>
            <person name="Kostlbacher S."/>
            <person name="Vangestel C."/>
        </authorList>
    </citation>
    <scope>NUCLEOTIDE SEQUENCE [LARGE SCALE GENOMIC DNA]</scope>
    <source>
        <strain evidence="1">W744_W776</strain>
    </source>
</reference>
<feature type="non-terminal residue" evidence="1">
    <location>
        <position position="79"/>
    </location>
</feature>
<dbReference type="GO" id="GO:0006974">
    <property type="term" value="P:DNA damage response"/>
    <property type="evidence" value="ECO:0007669"/>
    <property type="project" value="InterPro"/>
</dbReference>
<dbReference type="PANTHER" id="PTHR37079:SF4">
    <property type="entry name" value="SERINE_THREONINE-PROTEIN KINASE ATM"/>
    <property type="match status" value="1"/>
</dbReference>